<dbReference type="PROSITE" id="PS50181">
    <property type="entry name" value="FBOX"/>
    <property type="match status" value="1"/>
</dbReference>
<dbReference type="Gene3D" id="2.60.120.920">
    <property type="match status" value="1"/>
</dbReference>
<dbReference type="CDD" id="cd11709">
    <property type="entry name" value="SPRY"/>
    <property type="match status" value="1"/>
</dbReference>
<name>L8H063_ACACF</name>
<dbReference type="InterPro" id="IPR043136">
    <property type="entry name" value="B30.2/SPRY_sf"/>
</dbReference>
<dbReference type="GeneID" id="14919349"/>
<dbReference type="InterPro" id="IPR001870">
    <property type="entry name" value="B30.2/SPRY"/>
</dbReference>
<dbReference type="InterPro" id="IPR001810">
    <property type="entry name" value="F-box_dom"/>
</dbReference>
<dbReference type="InterPro" id="IPR013320">
    <property type="entry name" value="ConA-like_dom_sf"/>
</dbReference>
<accession>L8H063</accession>
<proteinExistence type="predicted"/>
<dbReference type="RefSeq" id="XP_004340649.1">
    <property type="nucleotide sequence ID" value="XM_004340601.1"/>
</dbReference>
<evidence type="ECO:0000313" key="4">
    <source>
        <dbReference type="Proteomes" id="UP000011083"/>
    </source>
</evidence>
<dbReference type="Proteomes" id="UP000011083">
    <property type="component" value="Unassembled WGS sequence"/>
</dbReference>
<keyword evidence="4" id="KW-1185">Reference proteome</keyword>
<dbReference type="Pfam" id="PF00622">
    <property type="entry name" value="SPRY"/>
    <property type="match status" value="1"/>
</dbReference>
<dbReference type="SUPFAM" id="SSF81383">
    <property type="entry name" value="F-box domain"/>
    <property type="match status" value="1"/>
</dbReference>
<dbReference type="SUPFAM" id="SSF49899">
    <property type="entry name" value="Concanavalin A-like lectins/glucanases"/>
    <property type="match status" value="1"/>
</dbReference>
<dbReference type="Pfam" id="PF12937">
    <property type="entry name" value="F-box-like"/>
    <property type="match status" value="1"/>
</dbReference>
<evidence type="ECO:0000259" key="1">
    <source>
        <dbReference type="PROSITE" id="PS50181"/>
    </source>
</evidence>
<dbReference type="PROSITE" id="PS50188">
    <property type="entry name" value="B302_SPRY"/>
    <property type="match status" value="1"/>
</dbReference>
<sequence>MGTIIAQSHDLAATASVMSSLLVGLQSCSLEEVTPATQPPPLLQQLTSATTALGELPDEVLLVVASHLGVGALGAFAQVDRRLRAIAEDDALWRELFGARFGFRPKNAPSSWKLAYRDYEATPRWHPTEKHPQLIATDDGLTVTMPSSLNSDNSVEGTDNRTIRATVEYKPGSGLHYFEVESRCPNEVRYHPYVGLCSTNEAVPVEKMLMWLSDLCYAYGGNGTLYSSPSLEGNHQHLGKYEYGDKIGVMVDYREEEHGWLTFFLNSKAVSSRMRITGTWFPCVGVFHPRHALQIVVRPRVPEPPCDEEEQELATA</sequence>
<feature type="domain" description="B30.2/SPRY" evidence="2">
    <location>
        <begin position="103"/>
        <end position="302"/>
    </location>
</feature>
<dbReference type="AlphaFoldDB" id="L8H063"/>
<feature type="domain" description="F-box" evidence="1">
    <location>
        <begin position="50"/>
        <end position="96"/>
    </location>
</feature>
<organism evidence="3 4">
    <name type="scientific">Acanthamoeba castellanii (strain ATCC 30010 / Neff)</name>
    <dbReference type="NCBI Taxonomy" id="1257118"/>
    <lineage>
        <taxon>Eukaryota</taxon>
        <taxon>Amoebozoa</taxon>
        <taxon>Discosea</taxon>
        <taxon>Longamoebia</taxon>
        <taxon>Centramoebida</taxon>
        <taxon>Acanthamoebidae</taxon>
        <taxon>Acanthamoeba</taxon>
    </lineage>
</organism>
<dbReference type="InterPro" id="IPR003877">
    <property type="entry name" value="SPRY_dom"/>
</dbReference>
<protein>
    <submittedName>
        <fullName evidence="3">SPRY domain containing protein</fullName>
    </submittedName>
</protein>
<dbReference type="InterPro" id="IPR036047">
    <property type="entry name" value="F-box-like_dom_sf"/>
</dbReference>
<evidence type="ECO:0000313" key="3">
    <source>
        <dbReference type="EMBL" id="ELR18610.1"/>
    </source>
</evidence>
<reference evidence="3 4" key="1">
    <citation type="journal article" date="2013" name="Genome Biol.">
        <title>Genome of Acanthamoeba castellanii highlights extensive lateral gene transfer and early evolution of tyrosine kinase signaling.</title>
        <authorList>
            <person name="Clarke M."/>
            <person name="Lohan A.J."/>
            <person name="Liu B."/>
            <person name="Lagkouvardos I."/>
            <person name="Roy S."/>
            <person name="Zafar N."/>
            <person name="Bertelli C."/>
            <person name="Schilde C."/>
            <person name="Kianianmomeni A."/>
            <person name="Burglin T.R."/>
            <person name="Frech C."/>
            <person name="Turcotte B."/>
            <person name="Kopec K.O."/>
            <person name="Synnott J.M."/>
            <person name="Choo C."/>
            <person name="Paponov I."/>
            <person name="Finkler A."/>
            <person name="Soon Heng Tan C."/>
            <person name="Hutchins A.P."/>
            <person name="Weinmeier T."/>
            <person name="Rattei T."/>
            <person name="Chu J.S."/>
            <person name="Gimenez G."/>
            <person name="Irimia M."/>
            <person name="Rigden D.J."/>
            <person name="Fitzpatrick D.A."/>
            <person name="Lorenzo-Morales J."/>
            <person name="Bateman A."/>
            <person name="Chiu C.H."/>
            <person name="Tang P."/>
            <person name="Hegemann P."/>
            <person name="Fromm H."/>
            <person name="Raoult D."/>
            <person name="Greub G."/>
            <person name="Miranda-Saavedra D."/>
            <person name="Chen N."/>
            <person name="Nash P."/>
            <person name="Ginger M.L."/>
            <person name="Horn M."/>
            <person name="Schaap P."/>
            <person name="Caler L."/>
            <person name="Loftus B."/>
        </authorList>
    </citation>
    <scope>NUCLEOTIDE SEQUENCE [LARGE SCALE GENOMIC DNA]</scope>
    <source>
        <strain evidence="3 4">Neff</strain>
    </source>
</reference>
<dbReference type="OMA" id="MATLEYD"/>
<evidence type="ECO:0000259" key="2">
    <source>
        <dbReference type="PROSITE" id="PS50188"/>
    </source>
</evidence>
<dbReference type="Gene3D" id="1.20.1280.50">
    <property type="match status" value="1"/>
</dbReference>
<dbReference type="EMBL" id="KB007951">
    <property type="protein sequence ID" value="ELR18610.1"/>
    <property type="molecule type" value="Genomic_DNA"/>
</dbReference>
<dbReference type="VEuPathDB" id="AmoebaDB:ACA1_155670"/>
<gene>
    <name evidence="3" type="ORF">ACA1_155670</name>
</gene>
<dbReference type="KEGG" id="acan:ACA1_155670"/>